<organism evidence="2">
    <name type="scientific">marine metagenome</name>
    <dbReference type="NCBI Taxonomy" id="408172"/>
    <lineage>
        <taxon>unclassified sequences</taxon>
        <taxon>metagenomes</taxon>
        <taxon>ecological metagenomes</taxon>
    </lineage>
</organism>
<sequence length="363" mass="41455">VSLDAFRGITIAFMILVNNPGSWSYIYSPLRHAKWHGCTPTDLVYPFFLLIVGTAMRFSYSRYDYKPSPSLVKKVIWRSVTIFFIGILLNAFPFIRQDWDWSTFRIMGVLQRIGIAYGLASLAVLYLRPKILFISSVVSLLIYWLVLLLFGTGDPYSLETNAVRLLDLWLLGPNHLYMGTGIPFEPEGILSTLPAVVTVIIGYAVGRVIQKESDRHVVLRKLIVFGLVGIVSGVVWGLLFPINKQLWTSSYVLFTGGIGTLFMAFCYWLIDMKGLQKAVRPFVIFGTNSIFVYAVSQLWAKILIKINFHYNDRMISGKGYLYNTIFQPLAGDFNGSLLYALSHVLAFWLLLYWMYRKKIFIKI</sequence>
<feature type="transmembrane region" description="Helical" evidence="1">
    <location>
        <begin position="132"/>
        <end position="151"/>
    </location>
</feature>
<accession>A0A382MVX4</accession>
<proteinExistence type="predicted"/>
<feature type="transmembrane region" description="Helical" evidence="1">
    <location>
        <begin position="218"/>
        <end position="239"/>
    </location>
</feature>
<keyword evidence="1" id="KW-0472">Membrane</keyword>
<feature type="transmembrane region" description="Helical" evidence="1">
    <location>
        <begin position="251"/>
        <end position="270"/>
    </location>
</feature>
<feature type="non-terminal residue" evidence="2">
    <location>
        <position position="1"/>
    </location>
</feature>
<protein>
    <recommendedName>
        <fullName evidence="3">DUF5009 domain-containing protein</fullName>
    </recommendedName>
</protein>
<dbReference type="AlphaFoldDB" id="A0A382MVX4"/>
<keyword evidence="1" id="KW-1133">Transmembrane helix</keyword>
<reference evidence="2" key="1">
    <citation type="submission" date="2018-05" db="EMBL/GenBank/DDBJ databases">
        <authorList>
            <person name="Lanie J.A."/>
            <person name="Ng W.-L."/>
            <person name="Kazmierczak K.M."/>
            <person name="Andrzejewski T.M."/>
            <person name="Davidsen T.M."/>
            <person name="Wayne K.J."/>
            <person name="Tettelin H."/>
            <person name="Glass J.I."/>
            <person name="Rusch D."/>
            <person name="Podicherti R."/>
            <person name="Tsui H.-C.T."/>
            <person name="Winkler M.E."/>
        </authorList>
    </citation>
    <scope>NUCLEOTIDE SEQUENCE</scope>
</reference>
<evidence type="ECO:0008006" key="3">
    <source>
        <dbReference type="Google" id="ProtNLM"/>
    </source>
</evidence>
<feature type="transmembrane region" description="Helical" evidence="1">
    <location>
        <begin position="107"/>
        <end position="127"/>
    </location>
</feature>
<dbReference type="EMBL" id="UINC01096083">
    <property type="protein sequence ID" value="SVC52680.1"/>
    <property type="molecule type" value="Genomic_DNA"/>
</dbReference>
<evidence type="ECO:0000256" key="1">
    <source>
        <dbReference type="SAM" id="Phobius"/>
    </source>
</evidence>
<keyword evidence="1" id="KW-0812">Transmembrane</keyword>
<feature type="transmembrane region" description="Helical" evidence="1">
    <location>
        <begin position="43"/>
        <end position="63"/>
    </location>
</feature>
<dbReference type="PANTHER" id="PTHR31061:SF24">
    <property type="entry name" value="LD22376P"/>
    <property type="match status" value="1"/>
</dbReference>
<feature type="transmembrane region" description="Helical" evidence="1">
    <location>
        <begin position="282"/>
        <end position="304"/>
    </location>
</feature>
<evidence type="ECO:0000313" key="2">
    <source>
        <dbReference type="EMBL" id="SVC52680.1"/>
    </source>
</evidence>
<gene>
    <name evidence="2" type="ORF">METZ01_LOCUS305534</name>
</gene>
<dbReference type="PANTHER" id="PTHR31061">
    <property type="entry name" value="LD22376P"/>
    <property type="match status" value="1"/>
</dbReference>
<name>A0A382MVX4_9ZZZZ</name>
<feature type="transmembrane region" description="Helical" evidence="1">
    <location>
        <begin position="188"/>
        <end position="206"/>
    </location>
</feature>
<feature type="transmembrane region" description="Helical" evidence="1">
    <location>
        <begin position="75"/>
        <end position="95"/>
    </location>
</feature>
<feature type="transmembrane region" description="Helical" evidence="1">
    <location>
        <begin position="336"/>
        <end position="355"/>
    </location>
</feature>